<dbReference type="AlphaFoldDB" id="A0AA43P590"/>
<evidence type="ECO:0000256" key="1">
    <source>
        <dbReference type="SAM" id="Phobius"/>
    </source>
</evidence>
<reference evidence="2" key="1">
    <citation type="submission" date="2022-09" db="EMBL/GenBank/DDBJ databases">
        <authorList>
            <person name="Orihara K."/>
        </authorList>
    </citation>
    <scope>NUCLEOTIDE SEQUENCE</scope>
    <source>
        <strain evidence="2">YIT 13062</strain>
    </source>
</reference>
<organism evidence="2 3">
    <name type="scientific">Bifidobacterium catenulatum subsp. kashiwanohense</name>
    <dbReference type="NCBI Taxonomy" id="630129"/>
    <lineage>
        <taxon>Bacteria</taxon>
        <taxon>Bacillati</taxon>
        <taxon>Actinomycetota</taxon>
        <taxon>Actinomycetes</taxon>
        <taxon>Bifidobacteriales</taxon>
        <taxon>Bifidobacteriaceae</taxon>
        <taxon>Bifidobacterium</taxon>
    </lineage>
</organism>
<keyword evidence="1" id="KW-1133">Transmembrane helix</keyword>
<feature type="transmembrane region" description="Helical" evidence="1">
    <location>
        <begin position="21"/>
        <end position="42"/>
    </location>
</feature>
<keyword evidence="1" id="KW-0812">Transmembrane</keyword>
<dbReference type="Proteomes" id="UP001161916">
    <property type="component" value="Unassembled WGS sequence"/>
</dbReference>
<evidence type="ECO:0000313" key="3">
    <source>
        <dbReference type="Proteomes" id="UP001161916"/>
    </source>
</evidence>
<comment type="caution">
    <text evidence="2">The sequence shown here is derived from an EMBL/GenBank/DDBJ whole genome shotgun (WGS) entry which is preliminary data.</text>
</comment>
<evidence type="ECO:0000313" key="2">
    <source>
        <dbReference type="EMBL" id="MDH7889211.1"/>
    </source>
</evidence>
<proteinExistence type="predicted"/>
<sequence length="44" mass="4617">MAGRNKPSEGDKFAEFINSNGPLVGAIIVIAFIVCLVISAILNL</sequence>
<reference evidence="2" key="2">
    <citation type="journal article" date="2023" name="Gut Microbes">
        <title>Characterization of Bifidobacterium kashiwanohense that utilizes both milk- and plant-derived oligosaccharides.</title>
        <authorList>
            <person name="Orihara K."/>
            <person name="Yahagi K."/>
            <person name="Saito Y."/>
            <person name="Watanabe Y."/>
            <person name="Sasai T."/>
            <person name="Hara T."/>
            <person name="Tsukuda N."/>
            <person name="Oki K."/>
            <person name="Fujimoto J."/>
            <person name="Matsuki T."/>
        </authorList>
    </citation>
    <scope>NUCLEOTIDE SEQUENCE</scope>
    <source>
        <strain evidence="2">YIT 13062</strain>
    </source>
</reference>
<accession>A0AA43P590</accession>
<dbReference type="RefSeq" id="WP_281105405.1">
    <property type="nucleotide sequence ID" value="NZ_JAOPMH010000001.1"/>
</dbReference>
<name>A0AA43P590_9BIFI</name>
<protein>
    <submittedName>
        <fullName evidence="2">Uncharacterized protein</fullName>
    </submittedName>
</protein>
<keyword evidence="1" id="KW-0472">Membrane</keyword>
<dbReference type="EMBL" id="JAOPMH010000001">
    <property type="protein sequence ID" value="MDH7889211.1"/>
    <property type="molecule type" value="Genomic_DNA"/>
</dbReference>
<gene>
    <name evidence="2" type="ORF">OB951_01045</name>
</gene>